<dbReference type="PANTHER" id="PTHR22916:SF3">
    <property type="entry name" value="UDP-GLCNAC:BETAGAL BETA-1,3-N-ACETYLGLUCOSAMINYLTRANSFERASE-LIKE PROTEIN 1"/>
    <property type="match status" value="1"/>
</dbReference>
<dbReference type="EMBL" id="CP018335">
    <property type="protein sequence ID" value="APM40968.1"/>
    <property type="molecule type" value="Genomic_DNA"/>
</dbReference>
<reference evidence="3 4" key="1">
    <citation type="submission" date="2016-12" db="EMBL/GenBank/DDBJ databases">
        <title>Complete genome sequence of Clostridium kluyveri JZZ isolated from the pit mud of a Chinese flavor liquor-making factory.</title>
        <authorList>
            <person name="Wang Y."/>
        </authorList>
    </citation>
    <scope>NUCLEOTIDE SEQUENCE [LARGE SCALE GENOMIC DNA]</scope>
    <source>
        <strain evidence="3 4">JZZ</strain>
    </source>
</reference>
<keyword evidence="1" id="KW-1133">Transmembrane helix</keyword>
<dbReference type="RefSeq" id="WP_073540631.1">
    <property type="nucleotide sequence ID" value="NZ_CP018335.1"/>
</dbReference>
<keyword evidence="1" id="KW-0472">Membrane</keyword>
<dbReference type="AlphaFoldDB" id="A0A1L5FD74"/>
<dbReference type="Pfam" id="PF00535">
    <property type="entry name" value="Glycos_transf_2"/>
    <property type="match status" value="1"/>
</dbReference>
<dbReference type="CDD" id="cd00761">
    <property type="entry name" value="Glyco_tranf_GTA_type"/>
    <property type="match status" value="1"/>
</dbReference>
<dbReference type="SUPFAM" id="SSF53448">
    <property type="entry name" value="Nucleotide-diphospho-sugar transferases"/>
    <property type="match status" value="1"/>
</dbReference>
<dbReference type="OrthoDB" id="396512at2"/>
<proteinExistence type="predicted"/>
<sequence length="338" mass="39678">MKVLTVVIPCYNSAAYMDRAIESLLIGDEDLEILIVDDGSSDNTSIIADEYEKKYPNIIRTIHKENGGHGDAINTGLKYSKGIYFKVLDSDDWFDKNSLKKVLDILKNMINNSKTLDMLIVNYVYENINMHKSKSINYKGAMPEEKIFTWDDLGHLKNSQNILMHSVIYRTEILKKCNLKLPKHTFYVDNIFVYKPLPYVKTMYYINVDLYRYFIGREDQSVNEKIMIERIDQQIRVTKIIIDCYNPMIIECKKLRKYMIKYLVMMMTVSTVLLLKDNTEKSLNKKKELWYYLNSKNKDLYKEINKSFLGLFVQIKGLVGKNIILLAYSLSRRIFGFN</sequence>
<evidence type="ECO:0000256" key="1">
    <source>
        <dbReference type="SAM" id="Phobius"/>
    </source>
</evidence>
<dbReference type="PANTHER" id="PTHR22916">
    <property type="entry name" value="GLYCOSYLTRANSFERASE"/>
    <property type="match status" value="1"/>
</dbReference>
<evidence type="ECO:0000259" key="2">
    <source>
        <dbReference type="Pfam" id="PF00535"/>
    </source>
</evidence>
<evidence type="ECO:0000313" key="3">
    <source>
        <dbReference type="EMBL" id="APM40968.1"/>
    </source>
</evidence>
<feature type="transmembrane region" description="Helical" evidence="1">
    <location>
        <begin position="258"/>
        <end position="275"/>
    </location>
</feature>
<dbReference type="Gene3D" id="3.90.550.10">
    <property type="entry name" value="Spore Coat Polysaccharide Biosynthesis Protein SpsA, Chain A"/>
    <property type="match status" value="1"/>
</dbReference>
<dbReference type="InterPro" id="IPR029044">
    <property type="entry name" value="Nucleotide-diphossugar_trans"/>
</dbReference>
<dbReference type="InterPro" id="IPR001173">
    <property type="entry name" value="Glyco_trans_2-like"/>
</dbReference>
<dbReference type="GO" id="GO:0016758">
    <property type="term" value="F:hexosyltransferase activity"/>
    <property type="evidence" value="ECO:0007669"/>
    <property type="project" value="UniProtKB-ARBA"/>
</dbReference>
<dbReference type="Proteomes" id="UP000184604">
    <property type="component" value="Chromosome"/>
</dbReference>
<name>A0A1L5FD74_CLOKL</name>
<keyword evidence="1" id="KW-0812">Transmembrane</keyword>
<organism evidence="3 4">
    <name type="scientific">Clostridium kluyveri</name>
    <dbReference type="NCBI Taxonomy" id="1534"/>
    <lineage>
        <taxon>Bacteria</taxon>
        <taxon>Bacillati</taxon>
        <taxon>Bacillota</taxon>
        <taxon>Clostridia</taxon>
        <taxon>Eubacteriales</taxon>
        <taxon>Clostridiaceae</taxon>
        <taxon>Clostridium</taxon>
    </lineage>
</organism>
<protein>
    <submittedName>
        <fullName evidence="3">Glycosyl transferase</fullName>
    </submittedName>
</protein>
<feature type="transmembrane region" description="Helical" evidence="1">
    <location>
        <begin position="308"/>
        <end position="330"/>
    </location>
</feature>
<evidence type="ECO:0000313" key="4">
    <source>
        <dbReference type="Proteomes" id="UP000184604"/>
    </source>
</evidence>
<feature type="domain" description="Glycosyltransferase 2-like" evidence="2">
    <location>
        <begin position="5"/>
        <end position="108"/>
    </location>
</feature>
<keyword evidence="3" id="KW-0808">Transferase</keyword>
<accession>A0A1L5FD74</accession>
<gene>
    <name evidence="3" type="ORF">BS101_20780</name>
</gene>